<accession>U1NAY4</accession>
<evidence type="ECO:0000313" key="2">
    <source>
        <dbReference type="Proteomes" id="UP000030710"/>
    </source>
</evidence>
<dbReference type="STRING" id="1238425.J07HQW2_00439"/>
<name>U1NAY4_9EURY</name>
<dbReference type="HOGENOM" id="CLU_1412344_0_0_2"/>
<evidence type="ECO:0000313" key="1">
    <source>
        <dbReference type="EMBL" id="ERG94005.1"/>
    </source>
</evidence>
<organism evidence="1 2">
    <name type="scientific">Haloquadratum walsbyi J07HQW2</name>
    <dbReference type="NCBI Taxonomy" id="1238425"/>
    <lineage>
        <taxon>Archaea</taxon>
        <taxon>Methanobacteriati</taxon>
        <taxon>Methanobacteriota</taxon>
        <taxon>Stenosarchaea group</taxon>
        <taxon>Halobacteria</taxon>
        <taxon>Halobacteriales</taxon>
        <taxon>Haloferacaceae</taxon>
        <taxon>Haloquadratum</taxon>
    </lineage>
</organism>
<dbReference type="EMBL" id="KE356561">
    <property type="protein sequence ID" value="ERG94005.1"/>
    <property type="molecule type" value="Genomic_DNA"/>
</dbReference>
<gene>
    <name evidence="1" type="ORF">J07HQW2_00439</name>
</gene>
<proteinExistence type="predicted"/>
<dbReference type="Proteomes" id="UP000030710">
    <property type="component" value="Unassembled WGS sequence"/>
</dbReference>
<dbReference type="eggNOG" id="arCOG09550">
    <property type="taxonomic scope" value="Archaea"/>
</dbReference>
<sequence>MYDTWEAQHRAIDATIKEEADIFAFLRCGSGETPLGIWWLVKQTLEYDSLRFLALGIDFQKARDAAFRVLFEQLPGEQTGSVTSSYNGPESSPTIADYTRQDHKLTFTNDSIIKLGSSDRWNRYVRSGMVRVAYGRMKSVITAMIYTFSSKYSVRDCVALVVLRHSYGLSLETARTPISTLSNVTRMPTETH</sequence>
<dbReference type="AlphaFoldDB" id="U1NAY4"/>
<protein>
    <submittedName>
        <fullName evidence="1">Uncharacterized protein</fullName>
    </submittedName>
</protein>
<reference evidence="1 2" key="1">
    <citation type="journal article" date="2013" name="PLoS ONE">
        <title>Assembly-driven community genomics of a hypersaline microbial ecosystem.</title>
        <authorList>
            <person name="Podell S."/>
            <person name="Ugalde J.A."/>
            <person name="Narasingarao P."/>
            <person name="Banfield J.F."/>
            <person name="Heidelberg K.B."/>
            <person name="Allen E.E."/>
        </authorList>
    </citation>
    <scope>NUCLEOTIDE SEQUENCE [LARGE SCALE GENOMIC DNA]</scope>
    <source>
        <strain evidence="2">J07HQW2</strain>
    </source>
</reference>